<dbReference type="SUPFAM" id="SSF56801">
    <property type="entry name" value="Acetyl-CoA synthetase-like"/>
    <property type="match status" value="1"/>
</dbReference>
<dbReference type="Gene3D" id="3.30.300.30">
    <property type="match status" value="1"/>
</dbReference>
<sequence>MTLGSTVQVLRSLAVLGKRGFIHPRHLDADVRSAKIAARCGPFPAVISYTARFDSDRPAIVDARGSISYGELERASNALARGLDAAGVGPGDIAAVLGRDHRGTVTTMIAAGKLGVRLVIMNTGFAAPQLRDVAEREGVTVLLHDDEFSSATTTLPLNVKRFRTWDDGRRTDSRTATVDDLIAKNATDPLPLPAEAGGLVLLTSGTTGTPKGAVRKRISPLQSAQLLDRVPLARGGAMVIAAPLFHATGLGNFNLALALGKTVVFGHGKFDAQATLASVAEHRADTLIVVPTMLGRILDLGPDVLARYDVSSLRIVASGGSAISPGLVARTAAAFGDVLYNNYGATEVAAVSVATPAELRRAPGTVGRPPVGVRVELFDTDGRQITEPDEAGIIYVANGLSFGGYTDGQDKDRRAGMISTGDIGHFDRSGLLFLDGRSDDMIVSGGENVYPGEVENLLVDRGDIADAAAIGVDDPDFGQRLRAYVVARPGAELDPDEIRTYVKSQLARYKVPRDIVVVGEIPRNGSGKIVRGQLASLP</sequence>
<dbReference type="Proteomes" id="UP000322244">
    <property type="component" value="Unassembled WGS sequence"/>
</dbReference>
<dbReference type="AlphaFoldDB" id="A0A5A7S5Y5"/>
<dbReference type="PROSITE" id="PS00455">
    <property type="entry name" value="AMP_BINDING"/>
    <property type="match status" value="1"/>
</dbReference>
<comment type="caution">
    <text evidence="5">The sequence shown here is derived from an EMBL/GenBank/DDBJ whole genome shotgun (WGS) entry which is preliminary data.</text>
</comment>
<dbReference type="InterPro" id="IPR000873">
    <property type="entry name" value="AMP-dep_synth/lig_dom"/>
</dbReference>
<evidence type="ECO:0000259" key="3">
    <source>
        <dbReference type="Pfam" id="PF00501"/>
    </source>
</evidence>
<dbReference type="EMBL" id="VLNY01000013">
    <property type="protein sequence ID" value="KAA0020125.1"/>
    <property type="molecule type" value="Genomic_DNA"/>
</dbReference>
<evidence type="ECO:0000256" key="1">
    <source>
        <dbReference type="ARBA" id="ARBA00006432"/>
    </source>
</evidence>
<dbReference type="InterPro" id="IPR042099">
    <property type="entry name" value="ANL_N_sf"/>
</dbReference>
<dbReference type="Pfam" id="PF13193">
    <property type="entry name" value="AMP-binding_C"/>
    <property type="match status" value="1"/>
</dbReference>
<dbReference type="RefSeq" id="WP_149432276.1">
    <property type="nucleotide sequence ID" value="NZ_VLNY01000013.1"/>
</dbReference>
<organism evidence="5 6">
    <name type="scientific">Antrihabitans cavernicola</name>
    <dbReference type="NCBI Taxonomy" id="2495913"/>
    <lineage>
        <taxon>Bacteria</taxon>
        <taxon>Bacillati</taxon>
        <taxon>Actinomycetota</taxon>
        <taxon>Actinomycetes</taxon>
        <taxon>Mycobacteriales</taxon>
        <taxon>Nocardiaceae</taxon>
        <taxon>Antrihabitans</taxon>
    </lineage>
</organism>
<dbReference type="InterPro" id="IPR045851">
    <property type="entry name" value="AMP-bd_C_sf"/>
</dbReference>
<dbReference type="Pfam" id="PF00501">
    <property type="entry name" value="AMP-binding"/>
    <property type="match status" value="1"/>
</dbReference>
<gene>
    <name evidence="5" type="ORF">FOY51_21225</name>
</gene>
<dbReference type="Gene3D" id="3.40.50.12780">
    <property type="entry name" value="N-terminal domain of ligase-like"/>
    <property type="match status" value="1"/>
</dbReference>
<reference evidence="5 6" key="1">
    <citation type="submission" date="2019-07" db="EMBL/GenBank/DDBJ databases">
        <title>Rhodococcus cavernicolus sp. nov., isolated from a cave.</title>
        <authorList>
            <person name="Lee S.D."/>
        </authorList>
    </citation>
    <scope>NUCLEOTIDE SEQUENCE [LARGE SCALE GENOMIC DNA]</scope>
    <source>
        <strain evidence="5 6">C1-24</strain>
    </source>
</reference>
<dbReference type="OrthoDB" id="56621at2"/>
<protein>
    <submittedName>
        <fullName evidence="5">AMP-binding protein</fullName>
    </submittedName>
</protein>
<evidence type="ECO:0000313" key="5">
    <source>
        <dbReference type="EMBL" id="KAA0020125.1"/>
    </source>
</evidence>
<proteinExistence type="inferred from homology"/>
<feature type="domain" description="AMP-binding enzyme C-terminal" evidence="4">
    <location>
        <begin position="453"/>
        <end position="528"/>
    </location>
</feature>
<keyword evidence="2" id="KW-0436">Ligase</keyword>
<dbReference type="PANTHER" id="PTHR43201">
    <property type="entry name" value="ACYL-COA SYNTHETASE"/>
    <property type="match status" value="1"/>
</dbReference>
<evidence type="ECO:0000313" key="6">
    <source>
        <dbReference type="Proteomes" id="UP000322244"/>
    </source>
</evidence>
<dbReference type="InterPro" id="IPR020845">
    <property type="entry name" value="AMP-binding_CS"/>
</dbReference>
<evidence type="ECO:0000259" key="4">
    <source>
        <dbReference type="Pfam" id="PF13193"/>
    </source>
</evidence>
<keyword evidence="6" id="KW-1185">Reference proteome</keyword>
<accession>A0A5A7S5Y5</accession>
<evidence type="ECO:0000256" key="2">
    <source>
        <dbReference type="ARBA" id="ARBA00022598"/>
    </source>
</evidence>
<dbReference type="CDD" id="cd04433">
    <property type="entry name" value="AFD_class_I"/>
    <property type="match status" value="1"/>
</dbReference>
<dbReference type="InterPro" id="IPR025110">
    <property type="entry name" value="AMP-bd_C"/>
</dbReference>
<dbReference type="GO" id="GO:0031956">
    <property type="term" value="F:medium-chain fatty acid-CoA ligase activity"/>
    <property type="evidence" value="ECO:0007669"/>
    <property type="project" value="TreeGrafter"/>
</dbReference>
<dbReference type="PANTHER" id="PTHR43201:SF5">
    <property type="entry name" value="MEDIUM-CHAIN ACYL-COA LIGASE ACSF2, MITOCHONDRIAL"/>
    <property type="match status" value="1"/>
</dbReference>
<feature type="domain" description="AMP-dependent synthetase/ligase" evidence="3">
    <location>
        <begin position="52"/>
        <end position="405"/>
    </location>
</feature>
<comment type="similarity">
    <text evidence="1">Belongs to the ATP-dependent AMP-binding enzyme family.</text>
</comment>
<dbReference type="GO" id="GO:0006631">
    <property type="term" value="P:fatty acid metabolic process"/>
    <property type="evidence" value="ECO:0007669"/>
    <property type="project" value="TreeGrafter"/>
</dbReference>
<name>A0A5A7S5Y5_9NOCA</name>